<feature type="chain" id="PRO_5021931512" evidence="1">
    <location>
        <begin position="20"/>
        <end position="372"/>
    </location>
</feature>
<dbReference type="InterPro" id="IPR050789">
    <property type="entry name" value="Diverse_Enzym_Activities"/>
</dbReference>
<dbReference type="AlphaFoldDB" id="A0A520MD48"/>
<dbReference type="InterPro" id="IPR001466">
    <property type="entry name" value="Beta-lactam-related"/>
</dbReference>
<name>A0A520MD48_9GAMM</name>
<proteinExistence type="predicted"/>
<dbReference type="GO" id="GO:0016787">
    <property type="term" value="F:hydrolase activity"/>
    <property type="evidence" value="ECO:0007669"/>
    <property type="project" value="UniProtKB-KW"/>
</dbReference>
<accession>A0A520MD48</accession>
<feature type="domain" description="Beta-lactamase-related" evidence="2">
    <location>
        <begin position="78"/>
        <end position="330"/>
    </location>
</feature>
<feature type="signal peptide" evidence="1">
    <location>
        <begin position="1"/>
        <end position="19"/>
    </location>
</feature>
<dbReference type="PANTHER" id="PTHR43283">
    <property type="entry name" value="BETA-LACTAMASE-RELATED"/>
    <property type="match status" value="1"/>
</dbReference>
<evidence type="ECO:0000313" key="4">
    <source>
        <dbReference type="Proteomes" id="UP000315889"/>
    </source>
</evidence>
<protein>
    <submittedName>
        <fullName evidence="3">Class C beta-lactamase-related serine hydrolase</fullName>
    </submittedName>
</protein>
<sequence>MKKLLVLLCVFVISSCGGSGSSSVPVEIPAPVVDTPDTTTYPGVSWDTALPEDVGMSEARIKDALDYAFVSTRNTQGVVIIRHGVIVGERYANNDSKESLATSWSTGKSFASALIGIAMDQGLIDSIDVPASNYLAPWVSTDKASISIRAILEMRTGLAEAIGGDANIYSGGTDGDQLTYALNRTPDTTPRTNNWAYQNTDSMLLAGILESATGQSVLDFADMHLFSKIGMNADWWTDELGHAMTYCCIDTTTRDFARFGLLFARNGLWLDEQIVSENWVQESTMVPEGTSNQYYALQWWVSPSGGYFYSAGLHQNNIYIFPDLDLVVVRNSLYTKVGSSSIRSGNNYHATVEPLDWSNPEFMSLITDAVVN</sequence>
<keyword evidence="3" id="KW-0378">Hydrolase</keyword>
<keyword evidence="1" id="KW-0732">Signal</keyword>
<dbReference type="InterPro" id="IPR012338">
    <property type="entry name" value="Beta-lactam/transpept-like"/>
</dbReference>
<reference evidence="3 4" key="1">
    <citation type="submission" date="2019-02" db="EMBL/GenBank/DDBJ databases">
        <title>Prokaryotic population dynamics and viral predation in marine succession experiment using metagenomics: the confinement effect.</title>
        <authorList>
            <person name="Haro-Moreno J.M."/>
            <person name="Rodriguez-Valera F."/>
            <person name="Lopez-Perez M."/>
        </authorList>
    </citation>
    <scope>NUCLEOTIDE SEQUENCE [LARGE SCALE GENOMIC DNA]</scope>
    <source>
        <strain evidence="3">MED-G170</strain>
    </source>
</reference>
<evidence type="ECO:0000313" key="3">
    <source>
        <dbReference type="EMBL" id="RZO19121.1"/>
    </source>
</evidence>
<dbReference type="Gene3D" id="3.40.710.10">
    <property type="entry name" value="DD-peptidase/beta-lactamase superfamily"/>
    <property type="match status" value="1"/>
</dbReference>
<dbReference type="Pfam" id="PF00144">
    <property type="entry name" value="Beta-lactamase"/>
    <property type="match status" value="1"/>
</dbReference>
<dbReference type="Proteomes" id="UP000315889">
    <property type="component" value="Unassembled WGS sequence"/>
</dbReference>
<dbReference type="EMBL" id="SHBP01000019">
    <property type="protein sequence ID" value="RZO19121.1"/>
    <property type="molecule type" value="Genomic_DNA"/>
</dbReference>
<comment type="caution">
    <text evidence="3">The sequence shown here is derived from an EMBL/GenBank/DDBJ whole genome shotgun (WGS) entry which is preliminary data.</text>
</comment>
<evidence type="ECO:0000259" key="2">
    <source>
        <dbReference type="Pfam" id="PF00144"/>
    </source>
</evidence>
<organism evidence="3 4">
    <name type="scientific">SAR92 clade bacterium</name>
    <dbReference type="NCBI Taxonomy" id="2315479"/>
    <lineage>
        <taxon>Bacteria</taxon>
        <taxon>Pseudomonadati</taxon>
        <taxon>Pseudomonadota</taxon>
        <taxon>Gammaproteobacteria</taxon>
        <taxon>Cellvibrionales</taxon>
        <taxon>Porticoccaceae</taxon>
        <taxon>SAR92 clade</taxon>
    </lineage>
</organism>
<dbReference type="PROSITE" id="PS51257">
    <property type="entry name" value="PROKAR_LIPOPROTEIN"/>
    <property type="match status" value="1"/>
</dbReference>
<evidence type="ECO:0000256" key="1">
    <source>
        <dbReference type="SAM" id="SignalP"/>
    </source>
</evidence>
<dbReference type="SUPFAM" id="SSF56601">
    <property type="entry name" value="beta-lactamase/transpeptidase-like"/>
    <property type="match status" value="1"/>
</dbReference>
<dbReference type="PANTHER" id="PTHR43283:SF7">
    <property type="entry name" value="BETA-LACTAMASE-RELATED DOMAIN-CONTAINING PROTEIN"/>
    <property type="match status" value="1"/>
</dbReference>
<gene>
    <name evidence="3" type="ORF">EVB03_08990</name>
</gene>